<name>X6N4J6_RETFI</name>
<sequence>MSSNNFNSNGTGKIIDDKLLGDILDLNDLIKKDNDLVTRHDLEKEDDASQIKKEVEEGRRRYLEREKEKEDEENVVVDFHKIGAATMGMKSSAANCDTSVKDYHPIDLDKKQAIPQLMANARKKKTKSLPMLSGTIGHKPSAIHQTSNIYKSTFSLAQQHQQQFHRKSKHALSFTSLHGHRGGGGGAEEEKLEAITTSREKEDGDDDGDGGGEEECNRKFPELCHYRIIYSGYLLKKGFYYKSLKRRYCLLLAQQIDVDTETSTVYPHRHGNKPDDPIVEYHNDQDRQYMRLKVLQHYHSLFRFRLLYFKDDTLRKLKGKLIIIIHF</sequence>
<feature type="compositionally biased region" description="Basic and acidic residues" evidence="1">
    <location>
        <begin position="188"/>
        <end position="202"/>
    </location>
</feature>
<keyword evidence="3" id="KW-1185">Reference proteome</keyword>
<comment type="caution">
    <text evidence="2">The sequence shown here is derived from an EMBL/GenBank/DDBJ whole genome shotgun (WGS) entry which is preliminary data.</text>
</comment>
<gene>
    <name evidence="2" type="ORF">RFI_16532</name>
</gene>
<evidence type="ECO:0000313" key="3">
    <source>
        <dbReference type="Proteomes" id="UP000023152"/>
    </source>
</evidence>
<organism evidence="2 3">
    <name type="scientific">Reticulomyxa filosa</name>
    <dbReference type="NCBI Taxonomy" id="46433"/>
    <lineage>
        <taxon>Eukaryota</taxon>
        <taxon>Sar</taxon>
        <taxon>Rhizaria</taxon>
        <taxon>Retaria</taxon>
        <taxon>Foraminifera</taxon>
        <taxon>Monothalamids</taxon>
        <taxon>Reticulomyxidae</taxon>
        <taxon>Reticulomyxa</taxon>
    </lineage>
</organism>
<dbReference type="Proteomes" id="UP000023152">
    <property type="component" value="Unassembled WGS sequence"/>
</dbReference>
<reference evidence="2 3" key="1">
    <citation type="journal article" date="2013" name="Curr. Biol.">
        <title>The Genome of the Foraminiferan Reticulomyxa filosa.</title>
        <authorList>
            <person name="Glockner G."/>
            <person name="Hulsmann N."/>
            <person name="Schleicher M."/>
            <person name="Noegel A.A."/>
            <person name="Eichinger L."/>
            <person name="Gallinger C."/>
            <person name="Pawlowski J."/>
            <person name="Sierra R."/>
            <person name="Euteneuer U."/>
            <person name="Pillet L."/>
            <person name="Moustafa A."/>
            <person name="Platzer M."/>
            <person name="Groth M."/>
            <person name="Szafranski K."/>
            <person name="Schliwa M."/>
        </authorList>
    </citation>
    <scope>NUCLEOTIDE SEQUENCE [LARGE SCALE GENOMIC DNA]</scope>
</reference>
<dbReference type="EMBL" id="ASPP01012355">
    <property type="protein sequence ID" value="ETO20684.1"/>
    <property type="molecule type" value="Genomic_DNA"/>
</dbReference>
<proteinExistence type="predicted"/>
<evidence type="ECO:0000256" key="1">
    <source>
        <dbReference type="SAM" id="MobiDB-lite"/>
    </source>
</evidence>
<protein>
    <submittedName>
        <fullName evidence="2">Uncharacterized protein</fullName>
    </submittedName>
</protein>
<feature type="region of interest" description="Disordered" evidence="1">
    <location>
        <begin position="175"/>
        <end position="214"/>
    </location>
</feature>
<accession>X6N4J6</accession>
<feature type="compositionally biased region" description="Acidic residues" evidence="1">
    <location>
        <begin position="203"/>
        <end position="214"/>
    </location>
</feature>
<evidence type="ECO:0000313" key="2">
    <source>
        <dbReference type="EMBL" id="ETO20684.1"/>
    </source>
</evidence>
<dbReference type="AlphaFoldDB" id="X6N4J6"/>